<dbReference type="AlphaFoldDB" id="A0A0V0S926"/>
<reference evidence="1 2" key="1">
    <citation type="submission" date="2015-01" db="EMBL/GenBank/DDBJ databases">
        <title>Evolution of Trichinella species and genotypes.</title>
        <authorList>
            <person name="Korhonen P.K."/>
            <person name="Edoardo P."/>
            <person name="Giuseppe L.R."/>
            <person name="Gasser R.B."/>
        </authorList>
    </citation>
    <scope>NUCLEOTIDE SEQUENCE [LARGE SCALE GENOMIC DNA]</scope>
    <source>
        <strain evidence="1">ISS37</strain>
    </source>
</reference>
<proteinExistence type="predicted"/>
<dbReference type="EMBL" id="JYDL01000026">
    <property type="protein sequence ID" value="KRX23211.1"/>
    <property type="molecule type" value="Genomic_DNA"/>
</dbReference>
<gene>
    <name evidence="1" type="ORF">T07_5747</name>
</gene>
<protein>
    <submittedName>
        <fullName evidence="1">Uncharacterized protein</fullName>
    </submittedName>
</protein>
<evidence type="ECO:0000313" key="1">
    <source>
        <dbReference type="EMBL" id="KRX23211.1"/>
    </source>
</evidence>
<evidence type="ECO:0000313" key="2">
    <source>
        <dbReference type="Proteomes" id="UP000054630"/>
    </source>
</evidence>
<name>A0A0V0S926_9BILA</name>
<accession>A0A0V0S926</accession>
<dbReference type="Proteomes" id="UP000054630">
    <property type="component" value="Unassembled WGS sequence"/>
</dbReference>
<sequence>MERSKRNLHVFSRIHKVPEIAIIVEEQLNWENLCRMLTKCEDSSSIQKLDTEISVDYLTFIIYHKHIFIKRNKYKEIIFRKITVVVLVSGKF</sequence>
<dbReference type="OrthoDB" id="5934873at2759"/>
<organism evidence="1 2">
    <name type="scientific">Trichinella nelsoni</name>
    <dbReference type="NCBI Taxonomy" id="6336"/>
    <lineage>
        <taxon>Eukaryota</taxon>
        <taxon>Metazoa</taxon>
        <taxon>Ecdysozoa</taxon>
        <taxon>Nematoda</taxon>
        <taxon>Enoplea</taxon>
        <taxon>Dorylaimia</taxon>
        <taxon>Trichinellida</taxon>
        <taxon>Trichinellidae</taxon>
        <taxon>Trichinella</taxon>
    </lineage>
</organism>
<comment type="caution">
    <text evidence="1">The sequence shown here is derived from an EMBL/GenBank/DDBJ whole genome shotgun (WGS) entry which is preliminary data.</text>
</comment>
<keyword evidence="2" id="KW-1185">Reference proteome</keyword>